<dbReference type="AlphaFoldDB" id="A0A067Q9H5"/>
<evidence type="ECO:0000313" key="1">
    <source>
        <dbReference type="EMBL" id="KDQ62810.1"/>
    </source>
</evidence>
<protein>
    <submittedName>
        <fullName evidence="1">Uncharacterized protein</fullName>
    </submittedName>
</protein>
<accession>A0A067Q9H5</accession>
<sequence>MDWTAPIFRGLTSLTIDGIEVPEYSSNIKGDFSHMLSALENMPSLQTLSLTGALPPQHLNTSTTRQISLPALATLRVYDEVDQCAHFLDCLVLPCATSIVIQPYEAEESDANAVGCLLSALRARLRDRPIPIPILAVEFGVDSGLVAAYTSLTEDGVTPHWVGEPPRSIGVAITLLTELAPSGWIPEFLEMIPLSSVRATAIRGARDLTVEVGRQFFDGLVDVRVCEVVGEIGPAFATLISTCFPHLERLCFRGINFGYRDVDDEMETPFRETLALSLGERLLNGGILEAIEIEKCVGLTQDIIDRYKLSSRVEWDWCGLEE</sequence>
<dbReference type="InParanoid" id="A0A067Q9H5"/>
<dbReference type="EMBL" id="KL197711">
    <property type="protein sequence ID" value="KDQ62810.1"/>
    <property type="molecule type" value="Genomic_DNA"/>
</dbReference>
<name>A0A067Q9H5_9AGAM</name>
<keyword evidence="2" id="KW-1185">Reference proteome</keyword>
<dbReference type="Proteomes" id="UP000027265">
    <property type="component" value="Unassembled WGS sequence"/>
</dbReference>
<dbReference type="HOGENOM" id="CLU_863470_0_0_1"/>
<evidence type="ECO:0000313" key="2">
    <source>
        <dbReference type="Proteomes" id="UP000027265"/>
    </source>
</evidence>
<organism evidence="1 2">
    <name type="scientific">Jaapia argillacea MUCL 33604</name>
    <dbReference type="NCBI Taxonomy" id="933084"/>
    <lineage>
        <taxon>Eukaryota</taxon>
        <taxon>Fungi</taxon>
        <taxon>Dikarya</taxon>
        <taxon>Basidiomycota</taxon>
        <taxon>Agaricomycotina</taxon>
        <taxon>Agaricomycetes</taxon>
        <taxon>Agaricomycetidae</taxon>
        <taxon>Jaapiales</taxon>
        <taxon>Jaapiaceae</taxon>
        <taxon>Jaapia</taxon>
    </lineage>
</organism>
<reference evidence="2" key="1">
    <citation type="journal article" date="2014" name="Proc. Natl. Acad. Sci. U.S.A.">
        <title>Extensive sampling of basidiomycete genomes demonstrates inadequacy of the white-rot/brown-rot paradigm for wood decay fungi.</title>
        <authorList>
            <person name="Riley R."/>
            <person name="Salamov A.A."/>
            <person name="Brown D.W."/>
            <person name="Nagy L.G."/>
            <person name="Floudas D."/>
            <person name="Held B.W."/>
            <person name="Levasseur A."/>
            <person name="Lombard V."/>
            <person name="Morin E."/>
            <person name="Otillar R."/>
            <person name="Lindquist E.A."/>
            <person name="Sun H."/>
            <person name="LaButti K.M."/>
            <person name="Schmutz J."/>
            <person name="Jabbour D."/>
            <person name="Luo H."/>
            <person name="Baker S.E."/>
            <person name="Pisabarro A.G."/>
            <person name="Walton J.D."/>
            <person name="Blanchette R.A."/>
            <person name="Henrissat B."/>
            <person name="Martin F."/>
            <person name="Cullen D."/>
            <person name="Hibbett D.S."/>
            <person name="Grigoriev I.V."/>
        </authorList>
    </citation>
    <scope>NUCLEOTIDE SEQUENCE [LARGE SCALE GENOMIC DNA]</scope>
    <source>
        <strain evidence="2">MUCL 33604</strain>
    </source>
</reference>
<proteinExistence type="predicted"/>
<gene>
    <name evidence="1" type="ORF">JAAARDRAFT_471686</name>
</gene>